<dbReference type="InterPro" id="IPR036398">
    <property type="entry name" value="CA_dom_sf"/>
</dbReference>
<accession>A0A103YMT8</accession>
<evidence type="ECO:0000256" key="2">
    <source>
        <dbReference type="ARBA" id="ARBA00012925"/>
    </source>
</evidence>
<dbReference type="CDD" id="cd03124">
    <property type="entry name" value="alpha_CA_prokaryotic_like"/>
    <property type="match status" value="1"/>
</dbReference>
<dbReference type="Pfam" id="PF00194">
    <property type="entry name" value="Carb_anhydrase"/>
    <property type="match status" value="1"/>
</dbReference>
<dbReference type="STRING" id="59895.A0A103YMT8"/>
<protein>
    <recommendedName>
        <fullName evidence="2 6">Carbonic anhydrase</fullName>
        <ecNumber evidence="2 6">4.2.1.1</ecNumber>
    </recommendedName>
</protein>
<evidence type="ECO:0000256" key="4">
    <source>
        <dbReference type="ARBA" id="ARBA00022833"/>
    </source>
</evidence>
<feature type="domain" description="Alpha-carbonic anhydrase" evidence="7">
    <location>
        <begin position="32"/>
        <end position="272"/>
    </location>
</feature>
<dbReference type="AlphaFoldDB" id="A0A103YMT8"/>
<keyword evidence="3 6" id="KW-0479">Metal-binding</keyword>
<comment type="similarity">
    <text evidence="6">Belongs to the alpha-carbonic anhydrase family.</text>
</comment>
<gene>
    <name evidence="8" type="ORF">Ccrd_009562</name>
</gene>
<evidence type="ECO:0000259" key="7">
    <source>
        <dbReference type="PROSITE" id="PS51144"/>
    </source>
</evidence>
<dbReference type="SUPFAM" id="SSF51069">
    <property type="entry name" value="Carbonic anhydrase"/>
    <property type="match status" value="1"/>
</dbReference>
<comment type="function">
    <text evidence="6">Reversible hydration of carbon dioxide.</text>
</comment>
<organism evidence="8 9">
    <name type="scientific">Cynara cardunculus var. scolymus</name>
    <name type="common">Globe artichoke</name>
    <name type="synonym">Cynara scolymus</name>
    <dbReference type="NCBI Taxonomy" id="59895"/>
    <lineage>
        <taxon>Eukaryota</taxon>
        <taxon>Viridiplantae</taxon>
        <taxon>Streptophyta</taxon>
        <taxon>Embryophyta</taxon>
        <taxon>Tracheophyta</taxon>
        <taxon>Spermatophyta</taxon>
        <taxon>Magnoliopsida</taxon>
        <taxon>eudicotyledons</taxon>
        <taxon>Gunneridae</taxon>
        <taxon>Pentapetalae</taxon>
        <taxon>asterids</taxon>
        <taxon>campanulids</taxon>
        <taxon>Asterales</taxon>
        <taxon>Asteraceae</taxon>
        <taxon>Carduoideae</taxon>
        <taxon>Cardueae</taxon>
        <taxon>Carduinae</taxon>
        <taxon>Cynara</taxon>
    </lineage>
</organism>
<dbReference type="PROSITE" id="PS00162">
    <property type="entry name" value="ALPHA_CA_1"/>
    <property type="match status" value="1"/>
</dbReference>
<comment type="cofactor">
    <cofactor evidence="1 6">
        <name>Zn(2+)</name>
        <dbReference type="ChEBI" id="CHEBI:29105"/>
    </cofactor>
</comment>
<name>A0A103YMT8_CYNCS</name>
<evidence type="ECO:0000256" key="1">
    <source>
        <dbReference type="ARBA" id="ARBA00001947"/>
    </source>
</evidence>
<proteinExistence type="inferred from homology"/>
<dbReference type="GO" id="GO:0004089">
    <property type="term" value="F:carbonate dehydratase activity"/>
    <property type="evidence" value="ECO:0007669"/>
    <property type="project" value="UniProtKB-UniRule"/>
</dbReference>
<dbReference type="PANTHER" id="PTHR18952">
    <property type="entry name" value="CARBONIC ANHYDRASE"/>
    <property type="match status" value="1"/>
</dbReference>
<dbReference type="Gramene" id="KVI12006">
    <property type="protein sequence ID" value="KVI12006"/>
    <property type="gene ID" value="Ccrd_009562"/>
</dbReference>
<evidence type="ECO:0000256" key="3">
    <source>
        <dbReference type="ARBA" id="ARBA00022723"/>
    </source>
</evidence>
<dbReference type="PANTHER" id="PTHR18952:SF236">
    <property type="entry name" value="ALPHA CARBONIC ANHYDRASE 1, CHLOROPLASTIC"/>
    <property type="match status" value="1"/>
</dbReference>
<dbReference type="InterPro" id="IPR041891">
    <property type="entry name" value="Alpha_CA_prokaryot-like"/>
</dbReference>
<dbReference type="SMART" id="SM01057">
    <property type="entry name" value="Carb_anhydrase"/>
    <property type="match status" value="1"/>
</dbReference>
<evidence type="ECO:0000256" key="6">
    <source>
        <dbReference type="RuleBase" id="RU367011"/>
    </source>
</evidence>
<dbReference type="InterPro" id="IPR023561">
    <property type="entry name" value="Carbonic_anhydrase_a-class"/>
</dbReference>
<dbReference type="OMA" id="AVEFHLH"/>
<keyword evidence="5 6" id="KW-0456">Lyase</keyword>
<dbReference type="InterPro" id="IPR018338">
    <property type="entry name" value="Carbonic_anhydrase_a-class_CS"/>
</dbReference>
<evidence type="ECO:0000313" key="8">
    <source>
        <dbReference type="EMBL" id="KVI12006.1"/>
    </source>
</evidence>
<evidence type="ECO:0000313" key="9">
    <source>
        <dbReference type="Proteomes" id="UP000243975"/>
    </source>
</evidence>
<keyword evidence="4 6" id="KW-0862">Zinc</keyword>
<dbReference type="Proteomes" id="UP000243975">
    <property type="component" value="Unassembled WGS sequence"/>
</dbReference>
<dbReference type="EMBL" id="LEKV01000020">
    <property type="protein sequence ID" value="KVI12006.1"/>
    <property type="molecule type" value="Genomic_DNA"/>
</dbReference>
<dbReference type="GO" id="GO:0008270">
    <property type="term" value="F:zinc ion binding"/>
    <property type="evidence" value="ECO:0007669"/>
    <property type="project" value="UniProtKB-UniRule"/>
</dbReference>
<sequence length="272" mass="30117">MGFLGIAKRHCGRASASSNIIGEVLSVNGGGPQFSYLGPSGPQKWGNLSPTYSACSNGRFQSPVNIVRSKCVSGRHLKPLDVEYSLAANATLVDNLFNVAMKFDGNVGVLRLNDKNFSFIQMHWHSPSEHQLDGVRYDAELHLVHKADDGGIAVIAVLYRYGHPDPLLTKIQSKLAQLMKVVHHSSSHEQPQVPLGTFTTKQIRKHTRKYYRYVGSFSTPPCTEGVIWNILGKVRKVNFTRAGRGFKGTIDLGMQEQLKTGSTIEREKNRDV</sequence>
<comment type="caution">
    <text evidence="8">The sequence shown here is derived from an EMBL/GenBank/DDBJ whole genome shotgun (WGS) entry which is preliminary data.</text>
</comment>
<dbReference type="PROSITE" id="PS51144">
    <property type="entry name" value="ALPHA_CA_2"/>
    <property type="match status" value="1"/>
</dbReference>
<keyword evidence="9" id="KW-1185">Reference proteome</keyword>
<dbReference type="EC" id="4.2.1.1" evidence="2 6"/>
<dbReference type="GO" id="GO:0006730">
    <property type="term" value="P:one-carbon metabolic process"/>
    <property type="evidence" value="ECO:0007669"/>
    <property type="project" value="TreeGrafter"/>
</dbReference>
<comment type="catalytic activity">
    <reaction evidence="6">
        <text>hydrogencarbonate + H(+) = CO2 + H2O</text>
        <dbReference type="Rhea" id="RHEA:10748"/>
        <dbReference type="ChEBI" id="CHEBI:15377"/>
        <dbReference type="ChEBI" id="CHEBI:15378"/>
        <dbReference type="ChEBI" id="CHEBI:16526"/>
        <dbReference type="ChEBI" id="CHEBI:17544"/>
        <dbReference type="EC" id="4.2.1.1"/>
    </reaction>
</comment>
<dbReference type="Gene3D" id="3.10.200.10">
    <property type="entry name" value="Alpha carbonic anhydrase"/>
    <property type="match status" value="1"/>
</dbReference>
<evidence type="ECO:0000256" key="5">
    <source>
        <dbReference type="ARBA" id="ARBA00023239"/>
    </source>
</evidence>
<reference evidence="8 9" key="1">
    <citation type="journal article" date="2016" name="Sci. Rep.">
        <title>The genome sequence of the outbreeding globe artichoke constructed de novo incorporating a phase-aware low-pass sequencing strategy of F1 progeny.</title>
        <authorList>
            <person name="Scaglione D."/>
            <person name="Reyes-Chin-Wo S."/>
            <person name="Acquadro A."/>
            <person name="Froenicke L."/>
            <person name="Portis E."/>
            <person name="Beitel C."/>
            <person name="Tirone M."/>
            <person name="Mauro R."/>
            <person name="Lo Monaco A."/>
            <person name="Mauromicale G."/>
            <person name="Faccioli P."/>
            <person name="Cattivelli L."/>
            <person name="Rieseberg L."/>
            <person name="Michelmore R."/>
            <person name="Lanteri S."/>
        </authorList>
    </citation>
    <scope>NUCLEOTIDE SEQUENCE [LARGE SCALE GENOMIC DNA]</scope>
    <source>
        <strain evidence="8">2C</strain>
    </source>
</reference>
<dbReference type="InterPro" id="IPR001148">
    <property type="entry name" value="CA_dom"/>
</dbReference>